<dbReference type="AlphaFoldDB" id="A0A4R7NU51"/>
<protein>
    <submittedName>
        <fullName evidence="3">Cytochrome oxidase Cu insertion factor (SCO1/SenC/PrrC family)</fullName>
    </submittedName>
</protein>
<evidence type="ECO:0000256" key="1">
    <source>
        <dbReference type="SAM" id="SignalP"/>
    </source>
</evidence>
<gene>
    <name evidence="3" type="ORF">DFR24_4435</name>
</gene>
<dbReference type="GO" id="GO:0016491">
    <property type="term" value="F:oxidoreductase activity"/>
    <property type="evidence" value="ECO:0007669"/>
    <property type="project" value="InterPro"/>
</dbReference>
<comment type="caution">
    <text evidence="3">The sequence shown here is derived from an EMBL/GenBank/DDBJ whole genome shotgun (WGS) entry which is preliminary data.</text>
</comment>
<dbReference type="PROSITE" id="PS51352">
    <property type="entry name" value="THIOREDOXIN_2"/>
    <property type="match status" value="1"/>
</dbReference>
<dbReference type="Proteomes" id="UP000295341">
    <property type="component" value="Unassembled WGS sequence"/>
</dbReference>
<name>A0A4R7NU51_9GAMM</name>
<dbReference type="RefSeq" id="WP_162851374.1">
    <property type="nucleotide sequence ID" value="NZ_MWIN01000003.1"/>
</dbReference>
<dbReference type="InterPro" id="IPR050553">
    <property type="entry name" value="Thioredoxin_ResA/DsbE_sf"/>
</dbReference>
<reference evidence="3 4" key="1">
    <citation type="submission" date="2019-03" db="EMBL/GenBank/DDBJ databases">
        <title>Genomic Encyclopedia of Type Strains, Phase IV (KMG-IV): sequencing the most valuable type-strain genomes for metagenomic binning, comparative biology and taxonomic classification.</title>
        <authorList>
            <person name="Goeker M."/>
        </authorList>
    </citation>
    <scope>NUCLEOTIDE SEQUENCE [LARGE SCALE GENOMIC DNA]</scope>
    <source>
        <strain evidence="3 4">DSM 26377</strain>
    </source>
</reference>
<dbReference type="InterPro" id="IPR013766">
    <property type="entry name" value="Thioredoxin_domain"/>
</dbReference>
<accession>A0A4R7NU51</accession>
<dbReference type="Pfam" id="PF00578">
    <property type="entry name" value="AhpC-TSA"/>
    <property type="match status" value="1"/>
</dbReference>
<dbReference type="SUPFAM" id="SSF52833">
    <property type="entry name" value="Thioredoxin-like"/>
    <property type="match status" value="1"/>
</dbReference>
<evidence type="ECO:0000313" key="4">
    <source>
        <dbReference type="Proteomes" id="UP000295341"/>
    </source>
</evidence>
<evidence type="ECO:0000259" key="2">
    <source>
        <dbReference type="PROSITE" id="PS51352"/>
    </source>
</evidence>
<evidence type="ECO:0000313" key="3">
    <source>
        <dbReference type="EMBL" id="TDU24171.1"/>
    </source>
</evidence>
<dbReference type="Gene3D" id="3.40.30.10">
    <property type="entry name" value="Glutaredoxin"/>
    <property type="match status" value="1"/>
</dbReference>
<dbReference type="GO" id="GO:0016209">
    <property type="term" value="F:antioxidant activity"/>
    <property type="evidence" value="ECO:0007669"/>
    <property type="project" value="InterPro"/>
</dbReference>
<dbReference type="InterPro" id="IPR000866">
    <property type="entry name" value="AhpC/TSA"/>
</dbReference>
<feature type="chain" id="PRO_5030099478" evidence="1">
    <location>
        <begin position="31"/>
        <end position="187"/>
    </location>
</feature>
<proteinExistence type="predicted"/>
<dbReference type="PANTHER" id="PTHR42852:SF13">
    <property type="entry name" value="PROTEIN DIPZ"/>
    <property type="match status" value="1"/>
</dbReference>
<organism evidence="3 4">
    <name type="scientific">Panacagrimonas perspica</name>
    <dbReference type="NCBI Taxonomy" id="381431"/>
    <lineage>
        <taxon>Bacteria</taxon>
        <taxon>Pseudomonadati</taxon>
        <taxon>Pseudomonadota</taxon>
        <taxon>Gammaproteobacteria</taxon>
        <taxon>Nevskiales</taxon>
        <taxon>Nevskiaceae</taxon>
        <taxon>Panacagrimonas</taxon>
    </lineage>
</organism>
<feature type="signal peptide" evidence="1">
    <location>
        <begin position="1"/>
        <end position="30"/>
    </location>
</feature>
<keyword evidence="4" id="KW-1185">Reference proteome</keyword>
<dbReference type="EMBL" id="SOBT01000012">
    <property type="protein sequence ID" value="TDU24171.1"/>
    <property type="molecule type" value="Genomic_DNA"/>
</dbReference>
<keyword evidence="1" id="KW-0732">Signal</keyword>
<sequence>MAVFKPFHAFLLGSGVLLAALGLADPEAHAALQPGFPAPAFTQVVPQAWLNSRPLTWADLHGKVVVLEFWTFVCWNCYRSIPWLQTLHGKFGKDLVIVGVHTPELAQEYELDRVKAKLQEFAITDPQMIDNDYGYWKAMQNRAGPAFYLIDRKGQVRARHIGETHAGDRSAKAIEADIRALLAEPAD</sequence>
<dbReference type="PANTHER" id="PTHR42852">
    <property type="entry name" value="THIOL:DISULFIDE INTERCHANGE PROTEIN DSBE"/>
    <property type="match status" value="1"/>
</dbReference>
<feature type="domain" description="Thioredoxin" evidence="2">
    <location>
        <begin position="32"/>
        <end position="183"/>
    </location>
</feature>
<dbReference type="InterPro" id="IPR036249">
    <property type="entry name" value="Thioredoxin-like_sf"/>
</dbReference>